<evidence type="ECO:0000313" key="2">
    <source>
        <dbReference type="EMBL" id="CAF2164397.1"/>
    </source>
</evidence>
<protein>
    <submittedName>
        <fullName evidence="2">(rape) hypothetical protein</fullName>
    </submittedName>
</protein>
<proteinExistence type="predicted"/>
<feature type="chain" id="PRO_5032595116" evidence="1">
    <location>
        <begin position="19"/>
        <end position="40"/>
    </location>
</feature>
<keyword evidence="1" id="KW-0732">Signal</keyword>
<dbReference type="Proteomes" id="UP001295469">
    <property type="component" value="Chromosome A07"/>
</dbReference>
<evidence type="ECO:0000256" key="1">
    <source>
        <dbReference type="SAM" id="SignalP"/>
    </source>
</evidence>
<name>A0A816YR01_BRANA</name>
<accession>A0A816YR01</accession>
<feature type="signal peptide" evidence="1">
    <location>
        <begin position="1"/>
        <end position="18"/>
    </location>
</feature>
<sequence length="40" mass="4467">MFFFFAGVVILLQGHVLGDSSCGHDTLFCVLIIFTIWICC</sequence>
<feature type="non-terminal residue" evidence="2">
    <location>
        <position position="40"/>
    </location>
</feature>
<dbReference type="AlphaFoldDB" id="A0A816YR01"/>
<gene>
    <name evidence="2" type="ORF">DARMORV10_A07P18110.1</name>
</gene>
<reference evidence="2" key="1">
    <citation type="submission" date="2021-01" db="EMBL/GenBank/DDBJ databases">
        <authorList>
            <consortium name="Genoscope - CEA"/>
            <person name="William W."/>
        </authorList>
    </citation>
    <scope>NUCLEOTIDE SEQUENCE</scope>
</reference>
<organism evidence="2">
    <name type="scientific">Brassica napus</name>
    <name type="common">Rape</name>
    <dbReference type="NCBI Taxonomy" id="3708"/>
    <lineage>
        <taxon>Eukaryota</taxon>
        <taxon>Viridiplantae</taxon>
        <taxon>Streptophyta</taxon>
        <taxon>Embryophyta</taxon>
        <taxon>Tracheophyta</taxon>
        <taxon>Spermatophyta</taxon>
        <taxon>Magnoliopsida</taxon>
        <taxon>eudicotyledons</taxon>
        <taxon>Gunneridae</taxon>
        <taxon>Pentapetalae</taxon>
        <taxon>rosids</taxon>
        <taxon>malvids</taxon>
        <taxon>Brassicales</taxon>
        <taxon>Brassicaceae</taxon>
        <taxon>Brassiceae</taxon>
        <taxon>Brassica</taxon>
    </lineage>
</organism>
<dbReference type="EMBL" id="HG994361">
    <property type="protein sequence ID" value="CAF2164397.1"/>
    <property type="molecule type" value="Genomic_DNA"/>
</dbReference>